<dbReference type="PANTHER" id="PTHR45184">
    <property type="entry name" value="DNAJ PROTEIN ERDJ3A"/>
    <property type="match status" value="1"/>
</dbReference>
<dbReference type="Gene3D" id="3.40.30.10">
    <property type="entry name" value="Glutaredoxin"/>
    <property type="match status" value="2"/>
</dbReference>
<protein>
    <recommendedName>
        <fullName evidence="4">J domain-containing protein</fullName>
    </recommendedName>
</protein>
<dbReference type="Proteomes" id="UP000826271">
    <property type="component" value="Unassembled WGS sequence"/>
</dbReference>
<dbReference type="InterPro" id="IPR036249">
    <property type="entry name" value="Thioredoxin-like_sf"/>
</dbReference>
<evidence type="ECO:0000256" key="1">
    <source>
        <dbReference type="ARBA" id="ARBA00023186"/>
    </source>
</evidence>
<dbReference type="SUPFAM" id="SSF46565">
    <property type="entry name" value="Chaperone J-domain"/>
    <property type="match status" value="1"/>
</dbReference>
<dbReference type="InterPro" id="IPR018253">
    <property type="entry name" value="DnaJ_domain_CS"/>
</dbReference>
<dbReference type="CDD" id="cd06257">
    <property type="entry name" value="DnaJ"/>
    <property type="match status" value="1"/>
</dbReference>
<accession>A0AAV6X9H4</accession>
<comment type="caution">
    <text evidence="5">The sequence shown here is derived from an EMBL/GenBank/DDBJ whole genome shotgun (WGS) entry which is preliminary data.</text>
</comment>
<dbReference type="PRINTS" id="PR00625">
    <property type="entry name" value="JDOMAIN"/>
</dbReference>
<sequence length="573" mass="63093">MMNRLSLPLILVGGLLLFVSVESKNLDPYKVLGVDRSASQREIQKAFHKLSLQYHPDKNKNKGAQEKFAEINNAYDILSDEQKRKNYDLHGDEVGSPGFDAGDSRQHGGYSYFTSGGPGQSGFNFKPGGWENMGGGEGSKSFSFSFGGPRSGKQSSFGFGLDDIFSNFFGGGMGGGSQFGGFGNSGRSQYGNRRPDESIPSVNSQLYRKEIVNNGMTWLLLFYTSNLRGIQYYESVIEEVAASLQGALKVGSINCDSDASFCKELGVHPRREPKIFVYSYASGEKGSLVEYDGGLDVKSLKNFCQDHLPRFSKRVNLGNLNIDAEPGKLPKVLLLSTKRSTPVIWRVLSGLYCKRLVFYDAEVHDASAPSVRKLGVDSLPAIIGWLSNGEKQILKSGISVKDLKSAIQEISGLLDNFEKKNKKAASDKKDHTESGEKNIPLLTASNFHDICGNKVPVCIIGVYRSSKTRDKLQKILLTVSQKSFSRRQNLASGSRDSVSYALLDASKQQSFLNALDKYEFRSSEKLLVAYKPKRGKYATFQGEITEEATERFLSSVLSGDVQFGKTTQKPILK</sequence>
<dbReference type="Pfam" id="PF00226">
    <property type="entry name" value="DnaJ"/>
    <property type="match status" value="1"/>
</dbReference>
<dbReference type="PROSITE" id="PS00636">
    <property type="entry name" value="DNAJ_1"/>
    <property type="match status" value="1"/>
</dbReference>
<evidence type="ECO:0000256" key="2">
    <source>
        <dbReference type="SAM" id="Coils"/>
    </source>
</evidence>
<feature type="domain" description="J" evidence="4">
    <location>
        <begin position="27"/>
        <end position="91"/>
    </location>
</feature>
<name>A0AAV6X9H4_9LAMI</name>
<evidence type="ECO:0000259" key="4">
    <source>
        <dbReference type="PROSITE" id="PS50076"/>
    </source>
</evidence>
<proteinExistence type="predicted"/>
<dbReference type="Pfam" id="PF13848">
    <property type="entry name" value="Thioredoxin_6"/>
    <property type="match status" value="1"/>
</dbReference>
<evidence type="ECO:0000256" key="3">
    <source>
        <dbReference type="SAM" id="SignalP"/>
    </source>
</evidence>
<gene>
    <name evidence="5" type="ORF">BUALT_Bualt09G0127400</name>
</gene>
<organism evidence="5 6">
    <name type="scientific">Buddleja alternifolia</name>
    <dbReference type="NCBI Taxonomy" id="168488"/>
    <lineage>
        <taxon>Eukaryota</taxon>
        <taxon>Viridiplantae</taxon>
        <taxon>Streptophyta</taxon>
        <taxon>Embryophyta</taxon>
        <taxon>Tracheophyta</taxon>
        <taxon>Spermatophyta</taxon>
        <taxon>Magnoliopsida</taxon>
        <taxon>eudicotyledons</taxon>
        <taxon>Gunneridae</taxon>
        <taxon>Pentapetalae</taxon>
        <taxon>asterids</taxon>
        <taxon>lamiids</taxon>
        <taxon>Lamiales</taxon>
        <taxon>Scrophulariaceae</taxon>
        <taxon>Buddlejeae</taxon>
        <taxon>Buddleja</taxon>
    </lineage>
</organism>
<dbReference type="InterPro" id="IPR052842">
    <property type="entry name" value="ER_Co-chaperone"/>
</dbReference>
<reference evidence="5" key="1">
    <citation type="submission" date="2019-10" db="EMBL/GenBank/DDBJ databases">
        <authorList>
            <person name="Zhang R."/>
            <person name="Pan Y."/>
            <person name="Wang J."/>
            <person name="Ma R."/>
            <person name="Yu S."/>
        </authorList>
    </citation>
    <scope>NUCLEOTIDE SEQUENCE</scope>
    <source>
        <strain evidence="5">LA-IB0</strain>
        <tissue evidence="5">Leaf</tissue>
    </source>
</reference>
<keyword evidence="3" id="KW-0732">Signal</keyword>
<dbReference type="PROSITE" id="PS50076">
    <property type="entry name" value="DNAJ_2"/>
    <property type="match status" value="1"/>
</dbReference>
<dbReference type="InterPro" id="IPR001623">
    <property type="entry name" value="DnaJ_domain"/>
</dbReference>
<dbReference type="AlphaFoldDB" id="A0AAV6X9H4"/>
<dbReference type="EMBL" id="WHWC01000009">
    <property type="protein sequence ID" value="KAG8377047.1"/>
    <property type="molecule type" value="Genomic_DNA"/>
</dbReference>
<dbReference type="CDD" id="cd02961">
    <property type="entry name" value="PDI_a_family"/>
    <property type="match status" value="1"/>
</dbReference>
<dbReference type="FunFam" id="1.10.287.110:FF:000045">
    <property type="entry name" value="Molecular chaperone DnaJ"/>
    <property type="match status" value="1"/>
</dbReference>
<feature type="coiled-coil region" evidence="2">
    <location>
        <begin position="400"/>
        <end position="434"/>
    </location>
</feature>
<feature type="chain" id="PRO_5043518365" description="J domain-containing protein" evidence="3">
    <location>
        <begin position="24"/>
        <end position="573"/>
    </location>
</feature>
<keyword evidence="2" id="KW-0175">Coiled coil</keyword>
<dbReference type="SMART" id="SM00271">
    <property type="entry name" value="DnaJ"/>
    <property type="match status" value="1"/>
</dbReference>
<dbReference type="Gene3D" id="1.10.287.110">
    <property type="entry name" value="DnaJ domain"/>
    <property type="match status" value="1"/>
</dbReference>
<evidence type="ECO:0000313" key="5">
    <source>
        <dbReference type="EMBL" id="KAG8377047.1"/>
    </source>
</evidence>
<dbReference type="InterPro" id="IPR036869">
    <property type="entry name" value="J_dom_sf"/>
</dbReference>
<feature type="signal peptide" evidence="3">
    <location>
        <begin position="1"/>
        <end position="23"/>
    </location>
</feature>
<dbReference type="SUPFAM" id="SSF52833">
    <property type="entry name" value="Thioredoxin-like"/>
    <property type="match status" value="1"/>
</dbReference>
<evidence type="ECO:0000313" key="6">
    <source>
        <dbReference type="Proteomes" id="UP000826271"/>
    </source>
</evidence>
<keyword evidence="1" id="KW-0143">Chaperone</keyword>
<dbReference type="PANTHER" id="PTHR45184:SF1">
    <property type="entry name" value="DNAJ PROTEIN ERDJ3A"/>
    <property type="match status" value="1"/>
</dbReference>
<keyword evidence="6" id="KW-1185">Reference proteome</keyword>